<dbReference type="Gene3D" id="3.40.50.620">
    <property type="entry name" value="HUPs"/>
    <property type="match status" value="1"/>
</dbReference>
<evidence type="ECO:0000259" key="1">
    <source>
        <dbReference type="Pfam" id="PF02698"/>
    </source>
</evidence>
<dbReference type="PANTHER" id="PTHR30336">
    <property type="entry name" value="INNER MEMBRANE PROTEIN, PROBABLE PERMEASE"/>
    <property type="match status" value="1"/>
</dbReference>
<reference evidence="2" key="1">
    <citation type="submission" date="2023-12" db="EMBL/GenBank/DDBJ databases">
        <title>'Antibacterial potential of Stenotrophomonas maltophilia cystic fibrosis isolates' (manuscript under preparation).</title>
        <authorList>
            <person name="Crisan C.V."/>
            <person name="Pettis M."/>
            <person name="Goldberg J.B."/>
        </authorList>
    </citation>
    <scope>NUCLEOTIDE SEQUENCE</scope>
    <source>
        <strain evidence="2">CCV129</strain>
    </source>
</reference>
<dbReference type="RefSeq" id="WP_099551746.1">
    <property type="nucleotide sequence ID" value="NZ_JAKJQX010000008.1"/>
</dbReference>
<sequence length="260" mass="28368">MLTLLLLLLWACAMLALWRRRRALAIVMALTSLPLLMGIGPVAQWWLDGIQGTPPHVQTPQWQPSATIIVLGAGLQGSPGNSRPSVPGYSRLLVAAQAFHACNDTGATCRILVSGGHTRTGLPSEAEVYARELHALAIPPQSLVLEDASLNTWQNAHRSAELTRQMQPTQIVLVTSGLHMRRSLQYFRHAGIAAEGLASDHADAMPGLLPTSFNMMLAEYALRERIGILRYHAYNKLGWNEPPALPTHLNPQTTTHASPH</sequence>
<dbReference type="EMBL" id="JAXRVB010000001">
    <property type="protein sequence ID" value="MDZ5763089.1"/>
    <property type="molecule type" value="Genomic_DNA"/>
</dbReference>
<evidence type="ECO:0000313" key="3">
    <source>
        <dbReference type="Proteomes" id="UP001288387"/>
    </source>
</evidence>
<proteinExistence type="predicted"/>
<feature type="domain" description="DUF218" evidence="1">
    <location>
        <begin position="67"/>
        <end position="227"/>
    </location>
</feature>
<comment type="caution">
    <text evidence="2">The sequence shown here is derived from an EMBL/GenBank/DDBJ whole genome shotgun (WGS) entry which is preliminary data.</text>
</comment>
<dbReference type="InterPro" id="IPR051599">
    <property type="entry name" value="Cell_Envelope_Assoc"/>
</dbReference>
<protein>
    <submittedName>
        <fullName evidence="2">YdcF family protein</fullName>
    </submittedName>
</protein>
<evidence type="ECO:0000313" key="2">
    <source>
        <dbReference type="EMBL" id="MDZ5763089.1"/>
    </source>
</evidence>
<dbReference type="InterPro" id="IPR003848">
    <property type="entry name" value="DUF218"/>
</dbReference>
<dbReference type="CDD" id="cd06259">
    <property type="entry name" value="YdcF-like"/>
    <property type="match status" value="1"/>
</dbReference>
<dbReference type="GO" id="GO:0000270">
    <property type="term" value="P:peptidoglycan metabolic process"/>
    <property type="evidence" value="ECO:0007669"/>
    <property type="project" value="TreeGrafter"/>
</dbReference>
<dbReference type="AlphaFoldDB" id="A0AAJ2TN24"/>
<accession>A0AAJ2TN24</accession>
<dbReference type="Proteomes" id="UP001288387">
    <property type="component" value="Unassembled WGS sequence"/>
</dbReference>
<dbReference type="InterPro" id="IPR014729">
    <property type="entry name" value="Rossmann-like_a/b/a_fold"/>
</dbReference>
<organism evidence="2 3">
    <name type="scientific">Stenotrophomonas maltophilia</name>
    <name type="common">Pseudomonas maltophilia</name>
    <name type="synonym">Xanthomonas maltophilia</name>
    <dbReference type="NCBI Taxonomy" id="40324"/>
    <lineage>
        <taxon>Bacteria</taxon>
        <taxon>Pseudomonadati</taxon>
        <taxon>Pseudomonadota</taxon>
        <taxon>Gammaproteobacteria</taxon>
        <taxon>Lysobacterales</taxon>
        <taxon>Lysobacteraceae</taxon>
        <taxon>Stenotrophomonas</taxon>
        <taxon>Stenotrophomonas maltophilia group</taxon>
    </lineage>
</organism>
<dbReference type="Pfam" id="PF02698">
    <property type="entry name" value="DUF218"/>
    <property type="match status" value="1"/>
</dbReference>
<dbReference type="PANTHER" id="PTHR30336:SF4">
    <property type="entry name" value="ENVELOPE BIOGENESIS FACTOR ELYC"/>
    <property type="match status" value="1"/>
</dbReference>
<name>A0AAJ2TN24_STEMA</name>
<dbReference type="GO" id="GO:0043164">
    <property type="term" value="P:Gram-negative-bacterium-type cell wall biogenesis"/>
    <property type="evidence" value="ECO:0007669"/>
    <property type="project" value="TreeGrafter"/>
</dbReference>
<gene>
    <name evidence="2" type="ORF">U4I38_01255</name>
</gene>
<dbReference type="GO" id="GO:0005886">
    <property type="term" value="C:plasma membrane"/>
    <property type="evidence" value="ECO:0007669"/>
    <property type="project" value="TreeGrafter"/>
</dbReference>